<sequence>MPSRTGLIVDHLNAPLGSSMETRQLLAFTTVVQTGSFTKAAATLNCSQPTITTRIKALEETLGVPLFRRLPRGIQMTSAGVELLPFARNIITLTDKARKAITMNGEPHGKLVIGSAQSLTDYRLLPLIEYMCWRYPSVQISLHSRNTQANLTSVREGRLDCTFFIGSVEPREGLETTVLCPEPLVMVAGPTHALTRRSVITEDELRGSTLIRAENGASYYEQFEQALGLQDAESKSPVLALDSIDAAKRAVASGLGISLVPEVTVAAELADGRLCRLPWVPPFRVYTQFAWRQDNSTNPSVTALVSAAAQVVSEQVATPA</sequence>
<evidence type="ECO:0000259" key="5">
    <source>
        <dbReference type="PROSITE" id="PS50931"/>
    </source>
</evidence>
<dbReference type="GO" id="GO:0003700">
    <property type="term" value="F:DNA-binding transcription factor activity"/>
    <property type="evidence" value="ECO:0007669"/>
    <property type="project" value="InterPro"/>
</dbReference>
<dbReference type="InterPro" id="IPR036388">
    <property type="entry name" value="WH-like_DNA-bd_sf"/>
</dbReference>
<accession>A0A2P8IE25</accession>
<proteinExistence type="inferred from homology"/>
<name>A0A2P8IE25_SACCR</name>
<dbReference type="PANTHER" id="PTHR30126:SF40">
    <property type="entry name" value="HTH-TYPE TRANSCRIPTIONAL REGULATOR GLTR"/>
    <property type="match status" value="1"/>
</dbReference>
<reference evidence="6 7" key="1">
    <citation type="submission" date="2018-03" db="EMBL/GenBank/DDBJ databases">
        <title>Genomic Encyclopedia of Type Strains, Phase III (KMG-III): the genomes of soil and plant-associated and newly described type strains.</title>
        <authorList>
            <person name="Whitman W."/>
        </authorList>
    </citation>
    <scope>NUCLEOTIDE SEQUENCE [LARGE SCALE GENOMIC DNA]</scope>
    <source>
        <strain evidence="6 7">CGMCC 4.7097</strain>
    </source>
</reference>
<dbReference type="GO" id="GO:0000976">
    <property type="term" value="F:transcription cis-regulatory region binding"/>
    <property type="evidence" value="ECO:0007669"/>
    <property type="project" value="TreeGrafter"/>
</dbReference>
<keyword evidence="2" id="KW-0805">Transcription regulation</keyword>
<dbReference type="InterPro" id="IPR036390">
    <property type="entry name" value="WH_DNA-bd_sf"/>
</dbReference>
<dbReference type="SUPFAM" id="SSF46785">
    <property type="entry name" value="Winged helix' DNA-binding domain"/>
    <property type="match status" value="1"/>
</dbReference>
<dbReference type="Gene3D" id="1.10.10.10">
    <property type="entry name" value="Winged helix-like DNA-binding domain superfamily/Winged helix DNA-binding domain"/>
    <property type="match status" value="1"/>
</dbReference>
<evidence type="ECO:0000313" key="6">
    <source>
        <dbReference type="EMBL" id="PSL56712.1"/>
    </source>
</evidence>
<dbReference type="CDD" id="cd05466">
    <property type="entry name" value="PBP2_LTTR_substrate"/>
    <property type="match status" value="1"/>
</dbReference>
<evidence type="ECO:0000256" key="3">
    <source>
        <dbReference type="ARBA" id="ARBA00023125"/>
    </source>
</evidence>
<gene>
    <name evidence="6" type="ORF">B0I31_103466</name>
</gene>
<evidence type="ECO:0000313" key="7">
    <source>
        <dbReference type="Proteomes" id="UP000241118"/>
    </source>
</evidence>
<keyword evidence="4" id="KW-0804">Transcription</keyword>
<dbReference type="Gene3D" id="3.40.190.10">
    <property type="entry name" value="Periplasmic binding protein-like II"/>
    <property type="match status" value="2"/>
</dbReference>
<dbReference type="EMBL" id="PYAX01000003">
    <property type="protein sequence ID" value="PSL56712.1"/>
    <property type="molecule type" value="Genomic_DNA"/>
</dbReference>
<dbReference type="PROSITE" id="PS50931">
    <property type="entry name" value="HTH_LYSR"/>
    <property type="match status" value="1"/>
</dbReference>
<keyword evidence="7" id="KW-1185">Reference proteome</keyword>
<dbReference type="PANTHER" id="PTHR30126">
    <property type="entry name" value="HTH-TYPE TRANSCRIPTIONAL REGULATOR"/>
    <property type="match status" value="1"/>
</dbReference>
<evidence type="ECO:0000256" key="4">
    <source>
        <dbReference type="ARBA" id="ARBA00023163"/>
    </source>
</evidence>
<dbReference type="Proteomes" id="UP000241118">
    <property type="component" value="Unassembled WGS sequence"/>
</dbReference>
<dbReference type="SUPFAM" id="SSF53850">
    <property type="entry name" value="Periplasmic binding protein-like II"/>
    <property type="match status" value="1"/>
</dbReference>
<dbReference type="InterPro" id="IPR005119">
    <property type="entry name" value="LysR_subst-bd"/>
</dbReference>
<comment type="caution">
    <text evidence="6">The sequence shown here is derived from an EMBL/GenBank/DDBJ whole genome shotgun (WGS) entry which is preliminary data.</text>
</comment>
<organism evidence="6 7">
    <name type="scientific">Saccharothrix carnea</name>
    <dbReference type="NCBI Taxonomy" id="1280637"/>
    <lineage>
        <taxon>Bacteria</taxon>
        <taxon>Bacillati</taxon>
        <taxon>Actinomycetota</taxon>
        <taxon>Actinomycetes</taxon>
        <taxon>Pseudonocardiales</taxon>
        <taxon>Pseudonocardiaceae</taxon>
        <taxon>Saccharothrix</taxon>
    </lineage>
</organism>
<keyword evidence="3 6" id="KW-0238">DNA-binding</keyword>
<dbReference type="Pfam" id="PF00126">
    <property type="entry name" value="HTH_1"/>
    <property type="match status" value="1"/>
</dbReference>
<dbReference type="PRINTS" id="PR00039">
    <property type="entry name" value="HTHLYSR"/>
</dbReference>
<dbReference type="FunFam" id="1.10.10.10:FF:000001">
    <property type="entry name" value="LysR family transcriptional regulator"/>
    <property type="match status" value="1"/>
</dbReference>
<feature type="domain" description="HTH lysR-type" evidence="5">
    <location>
        <begin position="20"/>
        <end position="77"/>
    </location>
</feature>
<dbReference type="Pfam" id="PF03466">
    <property type="entry name" value="LysR_substrate"/>
    <property type="match status" value="1"/>
</dbReference>
<dbReference type="AlphaFoldDB" id="A0A2P8IE25"/>
<protein>
    <submittedName>
        <fullName evidence="6">DNA-binding transcriptional LysR family regulator</fullName>
    </submittedName>
</protein>
<dbReference type="InterPro" id="IPR000847">
    <property type="entry name" value="LysR_HTH_N"/>
</dbReference>
<evidence type="ECO:0000256" key="2">
    <source>
        <dbReference type="ARBA" id="ARBA00023015"/>
    </source>
</evidence>
<evidence type="ECO:0000256" key="1">
    <source>
        <dbReference type="ARBA" id="ARBA00009437"/>
    </source>
</evidence>
<comment type="similarity">
    <text evidence="1">Belongs to the LysR transcriptional regulatory family.</text>
</comment>